<name>A0ABN6XMF8_9MICO</name>
<keyword evidence="2" id="KW-1185">Reference proteome</keyword>
<gene>
    <name evidence="1" type="ORF">GCM10025866_20760</name>
</gene>
<organism evidence="1 2">
    <name type="scientific">Naasia aerilata</name>
    <dbReference type="NCBI Taxonomy" id="1162966"/>
    <lineage>
        <taxon>Bacteria</taxon>
        <taxon>Bacillati</taxon>
        <taxon>Actinomycetota</taxon>
        <taxon>Actinomycetes</taxon>
        <taxon>Micrococcales</taxon>
        <taxon>Microbacteriaceae</taxon>
        <taxon>Naasia</taxon>
    </lineage>
</organism>
<sequence length="70" mass="7257">MPLPPGPFPKAFDKWVSNIESGDFAPENTELARQLSAVIEAAYLSATTGTTSFIASLATATSSAVGANLR</sequence>
<dbReference type="EMBL" id="AP027731">
    <property type="protein sequence ID" value="BDZ46167.1"/>
    <property type="molecule type" value="Genomic_DNA"/>
</dbReference>
<evidence type="ECO:0000313" key="2">
    <source>
        <dbReference type="Proteomes" id="UP001321498"/>
    </source>
</evidence>
<dbReference type="RefSeq" id="WP_286276262.1">
    <property type="nucleotide sequence ID" value="NZ_AP027731.1"/>
</dbReference>
<protein>
    <submittedName>
        <fullName evidence="1">Uncharacterized protein</fullName>
    </submittedName>
</protein>
<accession>A0ABN6XMF8</accession>
<reference evidence="2" key="1">
    <citation type="journal article" date="2019" name="Int. J. Syst. Evol. Microbiol.">
        <title>The Global Catalogue of Microorganisms (GCM) 10K type strain sequencing project: providing services to taxonomists for standard genome sequencing and annotation.</title>
        <authorList>
            <consortium name="The Broad Institute Genomics Platform"/>
            <consortium name="The Broad Institute Genome Sequencing Center for Infectious Disease"/>
            <person name="Wu L."/>
            <person name="Ma J."/>
        </authorList>
    </citation>
    <scope>NUCLEOTIDE SEQUENCE [LARGE SCALE GENOMIC DNA]</scope>
    <source>
        <strain evidence="2">NBRC 108725</strain>
    </source>
</reference>
<dbReference type="Proteomes" id="UP001321498">
    <property type="component" value="Chromosome"/>
</dbReference>
<proteinExistence type="predicted"/>
<evidence type="ECO:0000313" key="1">
    <source>
        <dbReference type="EMBL" id="BDZ46167.1"/>
    </source>
</evidence>